<dbReference type="InterPro" id="IPR018062">
    <property type="entry name" value="HTH_AraC-typ_CS"/>
</dbReference>
<accession>A0A098M8Y0</accession>
<evidence type="ECO:0000259" key="4">
    <source>
        <dbReference type="PROSITE" id="PS01124"/>
    </source>
</evidence>
<dbReference type="EMBL" id="JQCR01000002">
    <property type="protein sequence ID" value="KGE18516.1"/>
    <property type="molecule type" value="Genomic_DNA"/>
</dbReference>
<dbReference type="Proteomes" id="UP000029734">
    <property type="component" value="Unassembled WGS sequence"/>
</dbReference>
<keyword evidence="1" id="KW-0805">Transcription regulation</keyword>
<dbReference type="InterPro" id="IPR003313">
    <property type="entry name" value="AraC-bd"/>
</dbReference>
<evidence type="ECO:0000313" key="6">
    <source>
        <dbReference type="Proteomes" id="UP000029734"/>
    </source>
</evidence>
<dbReference type="Pfam" id="PF12833">
    <property type="entry name" value="HTH_18"/>
    <property type="match status" value="1"/>
</dbReference>
<reference evidence="5 6" key="2">
    <citation type="submission" date="2014-10" db="EMBL/GenBank/DDBJ databases">
        <title>Comparative genomics of the Paenibacillus odorifer group.</title>
        <authorList>
            <person name="Tsai Y.-C."/>
            <person name="Martin N."/>
            <person name="Korlach J."/>
            <person name="Wiedmann M."/>
        </authorList>
    </citation>
    <scope>NUCLEOTIDE SEQUENCE [LARGE SCALE GENOMIC DNA]</scope>
    <source>
        <strain evidence="5 6">DSM 18334</strain>
    </source>
</reference>
<dbReference type="AlphaFoldDB" id="A0A098M8Y0"/>
<dbReference type="PANTHER" id="PTHR43280">
    <property type="entry name" value="ARAC-FAMILY TRANSCRIPTIONAL REGULATOR"/>
    <property type="match status" value="1"/>
</dbReference>
<name>A0A098M8Y0_9BACL</name>
<proteinExistence type="predicted"/>
<dbReference type="SMART" id="SM00342">
    <property type="entry name" value="HTH_ARAC"/>
    <property type="match status" value="1"/>
</dbReference>
<dbReference type="Pfam" id="PF02311">
    <property type="entry name" value="AraC_binding"/>
    <property type="match status" value="1"/>
</dbReference>
<dbReference type="InterPro" id="IPR011051">
    <property type="entry name" value="RmlC_Cupin_sf"/>
</dbReference>
<dbReference type="GO" id="GO:0043565">
    <property type="term" value="F:sequence-specific DNA binding"/>
    <property type="evidence" value="ECO:0007669"/>
    <property type="project" value="InterPro"/>
</dbReference>
<dbReference type="InterPro" id="IPR009057">
    <property type="entry name" value="Homeodomain-like_sf"/>
</dbReference>
<comment type="caution">
    <text evidence="5">The sequence shown here is derived from an EMBL/GenBank/DDBJ whole genome shotgun (WGS) entry which is preliminary data.</text>
</comment>
<dbReference type="PANTHER" id="PTHR43280:SF2">
    <property type="entry name" value="HTH-TYPE TRANSCRIPTIONAL REGULATOR EXSA"/>
    <property type="match status" value="1"/>
</dbReference>
<gene>
    <name evidence="5" type="ORF">PWYN_03365</name>
</gene>
<dbReference type="Gene3D" id="1.10.10.60">
    <property type="entry name" value="Homeodomain-like"/>
    <property type="match status" value="2"/>
</dbReference>
<dbReference type="Gene3D" id="2.60.120.10">
    <property type="entry name" value="Jelly Rolls"/>
    <property type="match status" value="1"/>
</dbReference>
<dbReference type="SUPFAM" id="SSF46689">
    <property type="entry name" value="Homeodomain-like"/>
    <property type="match status" value="2"/>
</dbReference>
<dbReference type="SUPFAM" id="SSF51182">
    <property type="entry name" value="RmlC-like cupins"/>
    <property type="match status" value="1"/>
</dbReference>
<dbReference type="RefSeq" id="WP_036648493.1">
    <property type="nucleotide sequence ID" value="NZ_JQCR01000002.1"/>
</dbReference>
<dbReference type="eggNOG" id="COG1917">
    <property type="taxonomic scope" value="Bacteria"/>
</dbReference>
<dbReference type="eggNOG" id="COG2207">
    <property type="taxonomic scope" value="Bacteria"/>
</dbReference>
<dbReference type="InterPro" id="IPR014710">
    <property type="entry name" value="RmlC-like_jellyroll"/>
</dbReference>
<evidence type="ECO:0000256" key="1">
    <source>
        <dbReference type="ARBA" id="ARBA00023015"/>
    </source>
</evidence>
<dbReference type="PROSITE" id="PS01124">
    <property type="entry name" value="HTH_ARAC_FAMILY_2"/>
    <property type="match status" value="1"/>
</dbReference>
<evidence type="ECO:0000256" key="2">
    <source>
        <dbReference type="ARBA" id="ARBA00023125"/>
    </source>
</evidence>
<dbReference type="PRINTS" id="PR00032">
    <property type="entry name" value="HTHARAC"/>
</dbReference>
<protein>
    <submittedName>
        <fullName evidence="5">AraC family transcriptional regulator</fullName>
    </submittedName>
</protein>
<dbReference type="CDD" id="cd02208">
    <property type="entry name" value="cupin_RmlC-like"/>
    <property type="match status" value="1"/>
</dbReference>
<keyword evidence="3" id="KW-0804">Transcription</keyword>
<feature type="domain" description="HTH araC/xylS-type" evidence="4">
    <location>
        <begin position="194"/>
        <end position="292"/>
    </location>
</feature>
<keyword evidence="2" id="KW-0238">DNA-binding</keyword>
<keyword evidence="6" id="KW-1185">Reference proteome</keyword>
<organism evidence="5 6">
    <name type="scientific">Paenibacillus wynnii</name>
    <dbReference type="NCBI Taxonomy" id="268407"/>
    <lineage>
        <taxon>Bacteria</taxon>
        <taxon>Bacillati</taxon>
        <taxon>Bacillota</taxon>
        <taxon>Bacilli</taxon>
        <taxon>Bacillales</taxon>
        <taxon>Paenibacillaceae</taxon>
        <taxon>Paenibacillus</taxon>
    </lineage>
</organism>
<dbReference type="InterPro" id="IPR018060">
    <property type="entry name" value="HTH_AraC"/>
</dbReference>
<dbReference type="PROSITE" id="PS00041">
    <property type="entry name" value="HTH_ARAC_FAMILY_1"/>
    <property type="match status" value="1"/>
</dbReference>
<dbReference type="GO" id="GO:0003700">
    <property type="term" value="F:DNA-binding transcription factor activity"/>
    <property type="evidence" value="ECO:0007669"/>
    <property type="project" value="InterPro"/>
</dbReference>
<evidence type="ECO:0000313" key="5">
    <source>
        <dbReference type="EMBL" id="KGE18516.1"/>
    </source>
</evidence>
<dbReference type="InterPro" id="IPR020449">
    <property type="entry name" value="Tscrpt_reg_AraC-type_HTH"/>
</dbReference>
<dbReference type="STRING" id="268407.PWYN_03365"/>
<sequence length="312" mass="36070">MSERSGSLFQQALINGDYSPRFFAYYYKQWNNYKMQYHHHNSTEIMYLISGSCIVDVRQAKGSAESYSMKRGELIILDANVPHRLIVEEGTPCRMLNVEFGFTEYKGVAPSVGRLAREERVVEKLLDTPFSSLILPDPEEVYHVLKSLVLELDQRGADGGSMIDLLFCEMLLRIARLKEEKLRSSQQSTEFYVRRSIEFLHQNYDRSIQVKDIASAVSLHPGYLHRIFKIHTGRTITDYLNILRMEKSKMLLAKSDIPVAEIADYVGVSSRQYFHLLFKKYTGLTPVEYRNSIERHSWIYEDGESGNLGEDI</sequence>
<reference evidence="5 6" key="1">
    <citation type="submission" date="2014-08" db="EMBL/GenBank/DDBJ databases">
        <authorList>
            <person name="den Bakker H.C."/>
        </authorList>
    </citation>
    <scope>NUCLEOTIDE SEQUENCE [LARGE SCALE GENOMIC DNA]</scope>
    <source>
        <strain evidence="5 6">DSM 18334</strain>
    </source>
</reference>
<evidence type="ECO:0000256" key="3">
    <source>
        <dbReference type="ARBA" id="ARBA00023163"/>
    </source>
</evidence>